<evidence type="ECO:0000313" key="1">
    <source>
        <dbReference type="EMBL" id="KAK8572728.1"/>
    </source>
</evidence>
<proteinExistence type="predicted"/>
<gene>
    <name evidence="1" type="ORF">V6N12_028775</name>
</gene>
<protein>
    <submittedName>
        <fullName evidence="1">Uncharacterized protein</fullName>
    </submittedName>
</protein>
<sequence>MADETLLRILRDCPVMKPIWLSFGPPLIGPDFFHITPGLLDFLWCLGGKLLCFDRGAMEPALHLPHLSIGKSFVIQSELWALFEGLCVAKDQGLDRLCVQPANDDAYNLLVSPSP</sequence>
<keyword evidence="2" id="KW-1185">Reference proteome</keyword>
<organism evidence="1 2">
    <name type="scientific">Hibiscus sabdariffa</name>
    <name type="common">roselle</name>
    <dbReference type="NCBI Taxonomy" id="183260"/>
    <lineage>
        <taxon>Eukaryota</taxon>
        <taxon>Viridiplantae</taxon>
        <taxon>Streptophyta</taxon>
        <taxon>Embryophyta</taxon>
        <taxon>Tracheophyta</taxon>
        <taxon>Spermatophyta</taxon>
        <taxon>Magnoliopsida</taxon>
        <taxon>eudicotyledons</taxon>
        <taxon>Gunneridae</taxon>
        <taxon>Pentapetalae</taxon>
        <taxon>rosids</taxon>
        <taxon>malvids</taxon>
        <taxon>Malvales</taxon>
        <taxon>Malvaceae</taxon>
        <taxon>Malvoideae</taxon>
        <taxon>Hibiscus</taxon>
    </lineage>
</organism>
<accession>A0ABR2F6T4</accession>
<comment type="caution">
    <text evidence="1">The sequence shown here is derived from an EMBL/GenBank/DDBJ whole genome shotgun (WGS) entry which is preliminary data.</text>
</comment>
<reference evidence="1 2" key="1">
    <citation type="journal article" date="2024" name="G3 (Bethesda)">
        <title>Genome assembly of Hibiscus sabdariffa L. provides insights into metabolisms of medicinal natural products.</title>
        <authorList>
            <person name="Kim T."/>
        </authorList>
    </citation>
    <scope>NUCLEOTIDE SEQUENCE [LARGE SCALE GENOMIC DNA]</scope>
    <source>
        <strain evidence="1">TK-2024</strain>
        <tissue evidence="1">Old leaves</tissue>
    </source>
</reference>
<name>A0ABR2F6T4_9ROSI</name>
<dbReference type="Proteomes" id="UP001472677">
    <property type="component" value="Unassembled WGS sequence"/>
</dbReference>
<dbReference type="EMBL" id="JBBPBM010000008">
    <property type="protein sequence ID" value="KAK8572728.1"/>
    <property type="molecule type" value="Genomic_DNA"/>
</dbReference>
<evidence type="ECO:0000313" key="2">
    <source>
        <dbReference type="Proteomes" id="UP001472677"/>
    </source>
</evidence>